<evidence type="ECO:0000313" key="5">
    <source>
        <dbReference type="Proteomes" id="UP000639772"/>
    </source>
</evidence>
<reference evidence="4 5" key="1">
    <citation type="journal article" date="2020" name="Nat. Food">
        <title>A phased Vanilla planifolia genome enables genetic improvement of flavour and production.</title>
        <authorList>
            <person name="Hasing T."/>
            <person name="Tang H."/>
            <person name="Brym M."/>
            <person name="Khazi F."/>
            <person name="Huang T."/>
            <person name="Chambers A.H."/>
        </authorList>
    </citation>
    <scope>NUCLEOTIDE SEQUENCE [LARGE SCALE GENOMIC DNA]</scope>
    <source>
        <tissue evidence="3">Leaf</tissue>
    </source>
</reference>
<feature type="region of interest" description="Disordered" evidence="1">
    <location>
        <begin position="27"/>
        <end position="78"/>
    </location>
</feature>
<evidence type="ECO:0000256" key="1">
    <source>
        <dbReference type="SAM" id="MobiDB-lite"/>
    </source>
</evidence>
<name>A0A835P5A9_VANPL</name>
<protein>
    <submittedName>
        <fullName evidence="3">Uncharacterized protein</fullName>
    </submittedName>
</protein>
<comment type="caution">
    <text evidence="3">The sequence shown here is derived from an EMBL/GenBank/DDBJ whole genome shotgun (WGS) entry which is preliminary data.</text>
</comment>
<feature type="compositionally biased region" description="Basic and acidic residues" evidence="1">
    <location>
        <begin position="69"/>
        <end position="78"/>
    </location>
</feature>
<accession>A0A835P5A9</accession>
<feature type="compositionally biased region" description="Polar residues" evidence="1">
    <location>
        <begin position="28"/>
        <end position="44"/>
    </location>
</feature>
<keyword evidence="4" id="KW-1185">Reference proteome</keyword>
<evidence type="ECO:0000313" key="4">
    <source>
        <dbReference type="Proteomes" id="UP000636800"/>
    </source>
</evidence>
<evidence type="ECO:0000313" key="3">
    <source>
        <dbReference type="EMBL" id="KAG0445994.1"/>
    </source>
</evidence>
<dbReference type="AlphaFoldDB" id="A0A835P5A9"/>
<gene>
    <name evidence="2" type="ORF">HPP92_029051</name>
    <name evidence="3" type="ORF">HPP92_029062</name>
</gene>
<proteinExistence type="predicted"/>
<evidence type="ECO:0000313" key="2">
    <source>
        <dbReference type="EMBL" id="KAG0445987.1"/>
    </source>
</evidence>
<dbReference type="EMBL" id="JADCNM010000627">
    <property type="protein sequence ID" value="KAG0445994.1"/>
    <property type="molecule type" value="Genomic_DNA"/>
</dbReference>
<organism evidence="3 5">
    <name type="scientific">Vanilla planifolia</name>
    <name type="common">Vanilla</name>
    <dbReference type="NCBI Taxonomy" id="51239"/>
    <lineage>
        <taxon>Eukaryota</taxon>
        <taxon>Viridiplantae</taxon>
        <taxon>Streptophyta</taxon>
        <taxon>Embryophyta</taxon>
        <taxon>Tracheophyta</taxon>
        <taxon>Spermatophyta</taxon>
        <taxon>Magnoliopsida</taxon>
        <taxon>Liliopsida</taxon>
        <taxon>Asparagales</taxon>
        <taxon>Orchidaceae</taxon>
        <taxon>Vanilloideae</taxon>
        <taxon>Vanilleae</taxon>
        <taxon>Vanilla</taxon>
    </lineage>
</organism>
<feature type="compositionally biased region" description="Polar residues" evidence="1">
    <location>
        <begin position="52"/>
        <end position="68"/>
    </location>
</feature>
<sequence>MICLDIKVQRQQRPEKPLHNGRRVLMAGQNSERSQHQPTMQANCDPSLPQLHMTSPEVQPPCQGTETTITKERQVTQS</sequence>
<dbReference type="Proteomes" id="UP000639772">
    <property type="component" value="Unassembled WGS sequence"/>
</dbReference>
<dbReference type="EMBL" id="JADCNL010000626">
    <property type="protein sequence ID" value="KAG0445987.1"/>
    <property type="molecule type" value="Genomic_DNA"/>
</dbReference>
<dbReference type="Proteomes" id="UP000636800">
    <property type="component" value="Unassembled WGS sequence"/>
</dbReference>